<dbReference type="EC" id="2.3.2.27" evidence="3"/>
<dbReference type="InParanoid" id="D8RZ14"/>
<comment type="pathway">
    <text evidence="2">Protein modification; protein ubiquitination.</text>
</comment>
<keyword evidence="8" id="KW-1185">Reference proteome</keyword>
<dbReference type="InterPro" id="IPR013083">
    <property type="entry name" value="Znf_RING/FYVE/PHD"/>
</dbReference>
<dbReference type="GO" id="GO:0061630">
    <property type="term" value="F:ubiquitin protein ligase activity"/>
    <property type="evidence" value="ECO:0007669"/>
    <property type="project" value="UniProtKB-EC"/>
</dbReference>
<dbReference type="InterPro" id="IPR045210">
    <property type="entry name" value="RING-Ubox_PUB"/>
</dbReference>
<dbReference type="Gene3D" id="3.30.40.10">
    <property type="entry name" value="Zinc/RING finger domain, C3HC4 (zinc finger)"/>
    <property type="match status" value="1"/>
</dbReference>
<dbReference type="CDD" id="cd16664">
    <property type="entry name" value="RING-Ubox_PUB"/>
    <property type="match status" value="1"/>
</dbReference>
<evidence type="ECO:0000256" key="4">
    <source>
        <dbReference type="ARBA" id="ARBA00022679"/>
    </source>
</evidence>
<dbReference type="HOGENOM" id="CLU_006348_1_1_1"/>
<dbReference type="OrthoDB" id="10064100at2759"/>
<dbReference type="Pfam" id="PF25598">
    <property type="entry name" value="ARM_PUB"/>
    <property type="match status" value="1"/>
</dbReference>
<dbReference type="Proteomes" id="UP000001514">
    <property type="component" value="Unassembled WGS sequence"/>
</dbReference>
<evidence type="ECO:0000256" key="5">
    <source>
        <dbReference type="ARBA" id="ARBA00022786"/>
    </source>
</evidence>
<dbReference type="AlphaFoldDB" id="D8RZ14"/>
<evidence type="ECO:0000256" key="1">
    <source>
        <dbReference type="ARBA" id="ARBA00000900"/>
    </source>
</evidence>
<dbReference type="EMBL" id="GL377595">
    <property type="protein sequence ID" value="EFJ22667.1"/>
    <property type="molecule type" value="Genomic_DNA"/>
</dbReference>
<dbReference type="InterPro" id="IPR011989">
    <property type="entry name" value="ARM-like"/>
</dbReference>
<dbReference type="GO" id="GO:0016567">
    <property type="term" value="P:protein ubiquitination"/>
    <property type="evidence" value="ECO:0007669"/>
    <property type="project" value="UniProtKB-UniPathway"/>
</dbReference>
<dbReference type="InterPro" id="IPR058678">
    <property type="entry name" value="ARM_PUB"/>
</dbReference>
<protein>
    <recommendedName>
        <fullName evidence="3">RING-type E3 ubiquitin transferase</fullName>
        <ecNumber evidence="3">2.3.2.27</ecNumber>
    </recommendedName>
</protein>
<evidence type="ECO:0000259" key="6">
    <source>
        <dbReference type="PROSITE" id="PS51698"/>
    </source>
</evidence>
<dbReference type="Gramene" id="EFJ22667">
    <property type="protein sequence ID" value="EFJ22667"/>
    <property type="gene ID" value="SELMODRAFT_104879"/>
</dbReference>
<evidence type="ECO:0000256" key="3">
    <source>
        <dbReference type="ARBA" id="ARBA00012483"/>
    </source>
</evidence>
<dbReference type="InterPro" id="IPR003613">
    <property type="entry name" value="Ubox_domain"/>
</dbReference>
<dbReference type="KEGG" id="smo:SELMODRAFT_104879"/>
<sequence length="434" mass="47833">MGLDEQEETLRKHHPEVPSHFKCPISLCLMADPVSVCTGITYDRSSIEKWFQEGRRTCPVTMQELHSHELIPNHTLQRIIHGWCAANRFQSGARGDREQPMDLREAQVLVAQLRIPRSRPEAVKRLIARSQEERSKKLLIRAGLAPVLVSSFSEDQGQEQDEEDSQAQILSLLPPLIANLDEPSRKELLSPRNLAAIARLLQRGDLHTRVSAAALIEELCCADKEARGAVGATAGIFEGLVRLVGEDHSQRRHRPAIRGSLRAVLAVCPPLKNRVRLVETGVVAPLAELLVEADKVTTEAILAALECLCGCAEGRAAVARHALAVPAVARKLFKVSDMATEYAIDVLWAVCKYCPDEIVKRRMVEVGLFPKLFFFLQIGCNPRTKHKAGDLLKLLHRAYRECIDGSGSNNDGAGGDSGKNRNKEDNTCLLTAAA</sequence>
<evidence type="ECO:0000313" key="8">
    <source>
        <dbReference type="Proteomes" id="UP000001514"/>
    </source>
</evidence>
<dbReference type="PROSITE" id="PS51698">
    <property type="entry name" value="U_BOX"/>
    <property type="match status" value="1"/>
</dbReference>
<keyword evidence="5" id="KW-0833">Ubl conjugation pathway</keyword>
<dbReference type="FunFam" id="3.30.40.10:FF:000442">
    <property type="entry name" value="RING-type E3 ubiquitin transferase"/>
    <property type="match status" value="1"/>
</dbReference>
<dbReference type="Gene3D" id="1.25.10.10">
    <property type="entry name" value="Leucine-rich Repeat Variant"/>
    <property type="match status" value="1"/>
</dbReference>
<proteinExistence type="predicted"/>
<dbReference type="InterPro" id="IPR016024">
    <property type="entry name" value="ARM-type_fold"/>
</dbReference>
<evidence type="ECO:0000256" key="2">
    <source>
        <dbReference type="ARBA" id="ARBA00004906"/>
    </source>
</evidence>
<dbReference type="PANTHER" id="PTHR22849:SF164">
    <property type="entry name" value="U-BOX DOMAIN-CONTAINING PROTEIN"/>
    <property type="match status" value="1"/>
</dbReference>
<feature type="domain" description="U-box" evidence="6">
    <location>
        <begin position="16"/>
        <end position="90"/>
    </location>
</feature>
<keyword evidence="4" id="KW-0808">Transferase</keyword>
<comment type="catalytic activity">
    <reaction evidence="1">
        <text>S-ubiquitinyl-[E2 ubiquitin-conjugating enzyme]-L-cysteine + [acceptor protein]-L-lysine = [E2 ubiquitin-conjugating enzyme]-L-cysteine + N(6)-ubiquitinyl-[acceptor protein]-L-lysine.</text>
        <dbReference type="EC" id="2.3.2.27"/>
    </reaction>
</comment>
<dbReference type="UniPathway" id="UPA00143"/>
<organism evidence="8">
    <name type="scientific">Selaginella moellendorffii</name>
    <name type="common">Spikemoss</name>
    <dbReference type="NCBI Taxonomy" id="88036"/>
    <lineage>
        <taxon>Eukaryota</taxon>
        <taxon>Viridiplantae</taxon>
        <taxon>Streptophyta</taxon>
        <taxon>Embryophyta</taxon>
        <taxon>Tracheophyta</taxon>
        <taxon>Lycopodiopsida</taxon>
        <taxon>Selaginellales</taxon>
        <taxon>Selaginellaceae</taxon>
        <taxon>Selaginella</taxon>
    </lineage>
</organism>
<dbReference type="SUPFAM" id="SSF48371">
    <property type="entry name" value="ARM repeat"/>
    <property type="match status" value="1"/>
</dbReference>
<evidence type="ECO:0000313" key="7">
    <source>
        <dbReference type="EMBL" id="EFJ22667.1"/>
    </source>
</evidence>
<gene>
    <name evidence="7" type="ORF">SELMODRAFT_104879</name>
</gene>
<dbReference type="SUPFAM" id="SSF57850">
    <property type="entry name" value="RING/U-box"/>
    <property type="match status" value="1"/>
</dbReference>
<reference evidence="7 8" key="1">
    <citation type="journal article" date="2011" name="Science">
        <title>The Selaginella genome identifies genetic changes associated with the evolution of vascular plants.</title>
        <authorList>
            <person name="Banks J.A."/>
            <person name="Nishiyama T."/>
            <person name="Hasebe M."/>
            <person name="Bowman J.L."/>
            <person name="Gribskov M."/>
            <person name="dePamphilis C."/>
            <person name="Albert V.A."/>
            <person name="Aono N."/>
            <person name="Aoyama T."/>
            <person name="Ambrose B.A."/>
            <person name="Ashton N.W."/>
            <person name="Axtell M.J."/>
            <person name="Barker E."/>
            <person name="Barker M.S."/>
            <person name="Bennetzen J.L."/>
            <person name="Bonawitz N.D."/>
            <person name="Chapple C."/>
            <person name="Cheng C."/>
            <person name="Correa L.G."/>
            <person name="Dacre M."/>
            <person name="DeBarry J."/>
            <person name="Dreyer I."/>
            <person name="Elias M."/>
            <person name="Engstrom E.M."/>
            <person name="Estelle M."/>
            <person name="Feng L."/>
            <person name="Finet C."/>
            <person name="Floyd S.K."/>
            <person name="Frommer W.B."/>
            <person name="Fujita T."/>
            <person name="Gramzow L."/>
            <person name="Gutensohn M."/>
            <person name="Harholt J."/>
            <person name="Hattori M."/>
            <person name="Heyl A."/>
            <person name="Hirai T."/>
            <person name="Hiwatashi Y."/>
            <person name="Ishikawa M."/>
            <person name="Iwata M."/>
            <person name="Karol K.G."/>
            <person name="Koehler B."/>
            <person name="Kolukisaoglu U."/>
            <person name="Kubo M."/>
            <person name="Kurata T."/>
            <person name="Lalonde S."/>
            <person name="Li K."/>
            <person name="Li Y."/>
            <person name="Litt A."/>
            <person name="Lyons E."/>
            <person name="Manning G."/>
            <person name="Maruyama T."/>
            <person name="Michael T.P."/>
            <person name="Mikami K."/>
            <person name="Miyazaki S."/>
            <person name="Morinaga S."/>
            <person name="Murata T."/>
            <person name="Mueller-Roeber B."/>
            <person name="Nelson D.R."/>
            <person name="Obara M."/>
            <person name="Oguri Y."/>
            <person name="Olmstead R.G."/>
            <person name="Onodera N."/>
            <person name="Petersen B.L."/>
            <person name="Pils B."/>
            <person name="Prigge M."/>
            <person name="Rensing S.A."/>
            <person name="Riano-Pachon D.M."/>
            <person name="Roberts A.W."/>
            <person name="Sato Y."/>
            <person name="Scheller H.V."/>
            <person name="Schulz B."/>
            <person name="Schulz C."/>
            <person name="Shakirov E.V."/>
            <person name="Shibagaki N."/>
            <person name="Shinohara N."/>
            <person name="Shippen D.E."/>
            <person name="Soerensen I."/>
            <person name="Sotooka R."/>
            <person name="Sugimoto N."/>
            <person name="Sugita M."/>
            <person name="Sumikawa N."/>
            <person name="Tanurdzic M."/>
            <person name="Theissen G."/>
            <person name="Ulvskov P."/>
            <person name="Wakazuki S."/>
            <person name="Weng J.K."/>
            <person name="Willats W.W."/>
            <person name="Wipf D."/>
            <person name="Wolf P.G."/>
            <person name="Yang L."/>
            <person name="Zimmer A.D."/>
            <person name="Zhu Q."/>
            <person name="Mitros T."/>
            <person name="Hellsten U."/>
            <person name="Loque D."/>
            <person name="Otillar R."/>
            <person name="Salamov A."/>
            <person name="Schmutz J."/>
            <person name="Shapiro H."/>
            <person name="Lindquist E."/>
            <person name="Lucas S."/>
            <person name="Rokhsar D."/>
            <person name="Grigoriev I.V."/>
        </authorList>
    </citation>
    <scope>NUCLEOTIDE SEQUENCE [LARGE SCALE GENOMIC DNA]</scope>
</reference>
<dbReference type="OMA" id="ICIADEG"/>
<dbReference type="InterPro" id="IPR045185">
    <property type="entry name" value="PUB22/23/24-like"/>
</dbReference>
<dbReference type="Pfam" id="PF04564">
    <property type="entry name" value="U-box"/>
    <property type="match status" value="1"/>
</dbReference>
<dbReference type="eggNOG" id="ENOG502QTEJ">
    <property type="taxonomic scope" value="Eukaryota"/>
</dbReference>
<dbReference type="SMART" id="SM00504">
    <property type="entry name" value="Ubox"/>
    <property type="match status" value="1"/>
</dbReference>
<name>D8RZ14_SELML</name>
<accession>D8RZ14</accession>
<dbReference type="PANTHER" id="PTHR22849">
    <property type="entry name" value="WDSAM1 PROTEIN"/>
    <property type="match status" value="1"/>
</dbReference>